<dbReference type="SUPFAM" id="SSF74748">
    <property type="entry name" value="Variable surface antigen VlsE"/>
    <property type="match status" value="1"/>
</dbReference>
<evidence type="ECO:0000256" key="2">
    <source>
        <dbReference type="ARBA" id="ARBA00004459"/>
    </source>
</evidence>
<evidence type="ECO:0000256" key="4">
    <source>
        <dbReference type="ARBA" id="ARBA00023136"/>
    </source>
</evidence>
<evidence type="ECO:0000256" key="6">
    <source>
        <dbReference type="ARBA" id="ARBA00023237"/>
    </source>
</evidence>
<name>I0FES2_BORCA</name>
<accession>I0FES2</accession>
<dbReference type="EMBL" id="CP003449">
    <property type="protein sequence ID" value="AFI31978.1"/>
    <property type="molecule type" value="Genomic_DNA"/>
</dbReference>
<proteinExistence type="predicted"/>
<dbReference type="InterPro" id="IPR000680">
    <property type="entry name" value="Borrelia_lipo"/>
</dbReference>
<dbReference type="HOGENOM" id="CLU_168085_0_0_12"/>
<evidence type="ECO:0000256" key="3">
    <source>
        <dbReference type="ARBA" id="ARBA00022729"/>
    </source>
</evidence>
<protein>
    <recommendedName>
        <fullName evidence="8">Variable large protein</fullName>
    </recommendedName>
</protein>
<keyword evidence="6 8" id="KW-0998">Cell outer membrane</keyword>
<organism evidence="9 10">
    <name type="scientific">Borrelia crocidurae (strain Achema)</name>
    <dbReference type="NCBI Taxonomy" id="1155096"/>
    <lineage>
        <taxon>Bacteria</taxon>
        <taxon>Pseudomonadati</taxon>
        <taxon>Spirochaetota</taxon>
        <taxon>Spirochaetia</taxon>
        <taxon>Spirochaetales</taxon>
        <taxon>Borreliaceae</taxon>
        <taxon>Borrelia</taxon>
    </lineage>
</organism>
<sequence length="71" mass="7828">MRGMAKDGKFEVKSNEDKSAHAINGTVASAVNKVLSMLTIVIRNKVDEGLKEINKILREIKEVKGSETRSN</sequence>
<comment type="function">
    <text evidence="1 8">The Vlp and Vsp proteins are antigenically distinct proteins, only one vlp or vsp gene is transcriptionally active at any one time. Switching between these genes is a mechanism of host immune response evasion.</text>
</comment>
<evidence type="ECO:0000313" key="9">
    <source>
        <dbReference type="EMBL" id="AFI31978.1"/>
    </source>
</evidence>
<keyword evidence="3" id="KW-0732">Signal</keyword>
<evidence type="ECO:0000256" key="8">
    <source>
        <dbReference type="RuleBase" id="RU363105"/>
    </source>
</evidence>
<dbReference type="KEGG" id="bcw:Q7M_1221"/>
<evidence type="ECO:0000256" key="7">
    <source>
        <dbReference type="ARBA" id="ARBA00023288"/>
    </source>
</evidence>
<evidence type="ECO:0000256" key="5">
    <source>
        <dbReference type="ARBA" id="ARBA00023139"/>
    </source>
</evidence>
<dbReference type="Pfam" id="PF00921">
    <property type="entry name" value="Lipoprotein_2"/>
    <property type="match status" value="1"/>
</dbReference>
<gene>
    <name evidence="9" type="ordered locus">Q7M_1221</name>
</gene>
<reference evidence="9 10" key="1">
    <citation type="journal article" date="2012" name="J. Bacteriol.">
        <title>Complete Genome Sequence of Borrelia crocidurae.</title>
        <authorList>
            <person name="Elbir H."/>
            <person name="Gimenez G."/>
            <person name="Robert C."/>
            <person name="Bergstrom S."/>
            <person name="Cutler S."/>
            <person name="Raoult D."/>
            <person name="Drancourt M."/>
        </authorList>
    </citation>
    <scope>NUCLEOTIDE SEQUENCE [LARGE SCALE GENOMIC DNA]</scope>
    <source>
        <strain evidence="9 10">Achema</strain>
        <plasmid evidence="10">unnamed23</plasmid>
    </source>
</reference>
<keyword evidence="5 8" id="KW-0564">Palmitate</keyword>
<dbReference type="GO" id="GO:0009279">
    <property type="term" value="C:cell outer membrane"/>
    <property type="evidence" value="ECO:0007669"/>
    <property type="project" value="UniProtKB-SubCell"/>
</dbReference>
<geneLocation type="plasmid" evidence="10">
    <name>unnamed23</name>
</geneLocation>
<dbReference type="PATRIC" id="fig|1155096.3.peg.1227"/>
<evidence type="ECO:0000313" key="10">
    <source>
        <dbReference type="Proteomes" id="UP000005212"/>
    </source>
</evidence>
<keyword evidence="9" id="KW-0614">Plasmid</keyword>
<keyword evidence="7 8" id="KW-0449">Lipoprotein</keyword>
<keyword evidence="4 8" id="KW-0472">Membrane</keyword>
<dbReference type="AlphaFoldDB" id="I0FES2"/>
<evidence type="ECO:0000256" key="1">
    <source>
        <dbReference type="ARBA" id="ARBA00003932"/>
    </source>
</evidence>
<reference evidence="10" key="2">
    <citation type="submission" date="2012-03" db="EMBL/GenBank/DDBJ databases">
        <title>Complete genome sequence of Borrelia crocidurae.</title>
        <authorList>
            <person name="Elbir H."/>
            <person name="Gimenez G."/>
            <person name="Robert C."/>
            <person name="Raoult D."/>
            <person name="Drancourt M."/>
        </authorList>
    </citation>
    <scope>NUCLEOTIDE SEQUENCE [LARGE SCALE GENOMIC DNA]</scope>
    <source>
        <strain evidence="10">Achema</strain>
        <plasmid evidence="10">unnamed23</plasmid>
    </source>
</reference>
<dbReference type="Proteomes" id="UP000005212">
    <property type="component" value="Plasmid unnamed23"/>
</dbReference>
<comment type="subcellular location">
    <subcellularLocation>
        <location evidence="2 8">Cell outer membrane</location>
        <topology evidence="2 8">Lipid-anchor</topology>
    </subcellularLocation>
</comment>